<dbReference type="Proteomes" id="UP000232060">
    <property type="component" value="Unassembled WGS sequence"/>
</dbReference>
<dbReference type="EMBL" id="PGCP01000012">
    <property type="protein sequence ID" value="PJC93570.1"/>
    <property type="molecule type" value="Genomic_DNA"/>
</dbReference>
<proteinExistence type="predicted"/>
<feature type="chain" id="PRO_5014637319" evidence="3">
    <location>
        <begin position="22"/>
        <end position="804"/>
    </location>
</feature>
<dbReference type="GO" id="GO:0006508">
    <property type="term" value="P:proteolysis"/>
    <property type="evidence" value="ECO:0007669"/>
    <property type="project" value="UniProtKB-KW"/>
</dbReference>
<keyword evidence="2" id="KW-0378">Hydrolase</keyword>
<dbReference type="RefSeq" id="WP_100859531.1">
    <property type="nucleotide sequence ID" value="NZ_PGCP01000012.1"/>
</dbReference>
<dbReference type="SUPFAM" id="SSF55486">
    <property type="entry name" value="Metalloproteases ('zincins'), catalytic domain"/>
    <property type="match status" value="1"/>
</dbReference>
<protein>
    <submittedName>
        <fullName evidence="5">Peptidase M36</fullName>
    </submittedName>
</protein>
<organism evidence="5 6">
    <name type="scientific">Aeromonas lusitana</name>
    <dbReference type="NCBI Taxonomy" id="931529"/>
    <lineage>
        <taxon>Bacteria</taxon>
        <taxon>Pseudomonadati</taxon>
        <taxon>Pseudomonadota</taxon>
        <taxon>Gammaproteobacteria</taxon>
        <taxon>Aeromonadales</taxon>
        <taxon>Aeromonadaceae</taxon>
        <taxon>Aeromonas</taxon>
    </lineage>
</organism>
<name>A0A2M8HAL0_9GAMM</name>
<dbReference type="SUPFAM" id="SSF49785">
    <property type="entry name" value="Galactose-binding domain-like"/>
    <property type="match status" value="1"/>
</dbReference>
<dbReference type="OrthoDB" id="5289240at2"/>
<evidence type="ECO:0000256" key="3">
    <source>
        <dbReference type="SAM" id="SignalP"/>
    </source>
</evidence>
<evidence type="ECO:0000313" key="5">
    <source>
        <dbReference type="EMBL" id="PJC93570.1"/>
    </source>
</evidence>
<keyword evidence="3" id="KW-0732">Signal</keyword>
<accession>A0A2M8HAL0</accession>
<dbReference type="PROSITE" id="PS51829">
    <property type="entry name" value="P_HOMO_B"/>
    <property type="match status" value="1"/>
</dbReference>
<feature type="domain" description="P/Homo B" evidence="4">
    <location>
        <begin position="610"/>
        <end position="766"/>
    </location>
</feature>
<dbReference type="GO" id="GO:0004252">
    <property type="term" value="F:serine-type endopeptidase activity"/>
    <property type="evidence" value="ECO:0007669"/>
    <property type="project" value="InterPro"/>
</dbReference>
<evidence type="ECO:0000256" key="1">
    <source>
        <dbReference type="ARBA" id="ARBA00022670"/>
    </source>
</evidence>
<comment type="caution">
    <text evidence="5">The sequence shown here is derived from an EMBL/GenBank/DDBJ whole genome shotgun (WGS) entry which is preliminary data.</text>
</comment>
<sequence length="804" mass="87738">MKPSSLALWLAATLLAQPLVAAELIYVDEAQLSTTPQAWLESRLGVTLAPDYDRASLLGHHYSFHQLVNGLPVATTQAAVSIDAAGKPWRLYHNLRPLQSTAPGCDASSSLDPLLTSLRDAGAQIDPLGPVEAWYWRDGETLVPALRQRVREHKDGNAKAAYQQLFASCDGSQELGRWMDSATTAAPFTPDVGDVTVQARVFDPDPRTQLQDASLVWHESLVLADAAYQDKVALPVTLQGSDYVLSGPNARVVDAMEPITAPYSADNQQAFRLTRDDLGFADINAYYHLDLAQRHLKALGFATLIPGALDIDTDAGYQDNSLYDPFERRLELGRSGVPDAEDPMVIWHEFGHAVQHHIVPDLGDEADWGAIGEGFSDYLAASHRQRSEAGRNFEPALVFNWDARFTDRAPRQLDDMRARYHPDYNYPAHRTVNGSNGDQLWGTPLFQALLASVAEYGEVARDEFDRLIIESHFGLGPAIRMPQLARLTVETAERLYPARHYGRHLEQAFRQHGLLQAPVNLALADGSAIELGQRQSVVLTLSNPGSSPVTLHNLALTLPSGLQADPYQWQASTLEAGASMSTTLRLLAQSPLACGDVAAVPVNLTLTGASPSERQWQQSLSLPIGTPLISRANGLALTLKDAQSTEEKGLSQTSLVLAQNDARVSGELQLSLDLQHEALDELEIWLNSPSGTRVQIWDKGYSPLPRLKGVFPTELQSVQPLSQLIGEPLAGQWTLEVVDNTPGKQGRLNGWSISQRIGALCGEPIGVVDDGIIHFNVSDSSGGGALNLLWLLPLALWRRVTRRG</sequence>
<dbReference type="Pfam" id="PF01483">
    <property type="entry name" value="P_proprotein"/>
    <property type="match status" value="1"/>
</dbReference>
<reference evidence="5 6" key="1">
    <citation type="submission" date="2017-11" db="EMBL/GenBank/DDBJ databases">
        <title>Draft genome sequence of environmental isolate Aeromonas lusitania sp. nov. MDC 2473.</title>
        <authorList>
            <person name="Colston S.M."/>
            <person name="Navarro A."/>
            <person name="Martinez-Murcia A.J."/>
            <person name="Graf J."/>
        </authorList>
    </citation>
    <scope>NUCLEOTIDE SEQUENCE [LARGE SCALE GENOMIC DNA]</scope>
    <source>
        <strain evidence="5 6">MDC 2473</strain>
    </source>
</reference>
<dbReference type="InterPro" id="IPR008979">
    <property type="entry name" value="Galactose-bd-like_sf"/>
</dbReference>
<gene>
    <name evidence="5" type="ORF">CUC44_08490</name>
</gene>
<keyword evidence="6" id="KW-1185">Reference proteome</keyword>
<keyword evidence="1" id="KW-0645">Protease</keyword>
<evidence type="ECO:0000259" key="4">
    <source>
        <dbReference type="PROSITE" id="PS51829"/>
    </source>
</evidence>
<dbReference type="InterPro" id="IPR002884">
    <property type="entry name" value="P_dom"/>
</dbReference>
<dbReference type="AlphaFoldDB" id="A0A2M8HAL0"/>
<dbReference type="Gene3D" id="2.60.120.260">
    <property type="entry name" value="Galactose-binding domain-like"/>
    <property type="match status" value="1"/>
</dbReference>
<evidence type="ECO:0000313" key="6">
    <source>
        <dbReference type="Proteomes" id="UP000232060"/>
    </source>
</evidence>
<evidence type="ECO:0000256" key="2">
    <source>
        <dbReference type="ARBA" id="ARBA00022801"/>
    </source>
</evidence>
<feature type="signal peptide" evidence="3">
    <location>
        <begin position="1"/>
        <end position="21"/>
    </location>
</feature>